<dbReference type="InterPro" id="IPR045886">
    <property type="entry name" value="ThiF/MoeB/HesA"/>
</dbReference>
<dbReference type="PANTHER" id="PTHR10953:SF162">
    <property type="entry name" value="SUMO-ACTIVATING ENZYME SUBUNIT 1"/>
    <property type="match status" value="1"/>
</dbReference>
<gene>
    <name evidence="2" type="primary">AOS1</name>
    <name evidence="2" type="ORF">IWW36_001867</name>
</gene>
<organism evidence="2 3">
    <name type="scientific">Coemansia brasiliensis</name>
    <dbReference type="NCBI Taxonomy" id="2650707"/>
    <lineage>
        <taxon>Eukaryota</taxon>
        <taxon>Fungi</taxon>
        <taxon>Fungi incertae sedis</taxon>
        <taxon>Zoopagomycota</taxon>
        <taxon>Kickxellomycotina</taxon>
        <taxon>Kickxellomycetes</taxon>
        <taxon>Kickxellales</taxon>
        <taxon>Kickxellaceae</taxon>
        <taxon>Coemansia</taxon>
    </lineage>
</organism>
<accession>A0A9W8IH10</accession>
<dbReference type="EMBL" id="JANBUW010000031">
    <property type="protein sequence ID" value="KAJ2850487.1"/>
    <property type="molecule type" value="Genomic_DNA"/>
</dbReference>
<dbReference type="PANTHER" id="PTHR10953">
    <property type="entry name" value="UBIQUITIN-ACTIVATING ENZYME E1"/>
    <property type="match status" value="1"/>
</dbReference>
<dbReference type="SUPFAM" id="SSF69572">
    <property type="entry name" value="Activating enzymes of the ubiquitin-like proteins"/>
    <property type="match status" value="1"/>
</dbReference>
<dbReference type="EC" id="6.2.1.45" evidence="2"/>
<keyword evidence="2" id="KW-0436">Ligase</keyword>
<evidence type="ECO:0000313" key="2">
    <source>
        <dbReference type="EMBL" id="KAJ2850487.1"/>
    </source>
</evidence>
<dbReference type="Proteomes" id="UP001139887">
    <property type="component" value="Unassembled WGS sequence"/>
</dbReference>
<dbReference type="GO" id="GO:0019948">
    <property type="term" value="F:SUMO activating enzyme activity"/>
    <property type="evidence" value="ECO:0007669"/>
    <property type="project" value="TreeGrafter"/>
</dbReference>
<dbReference type="GO" id="GO:0005737">
    <property type="term" value="C:cytoplasm"/>
    <property type="evidence" value="ECO:0007669"/>
    <property type="project" value="TreeGrafter"/>
</dbReference>
<sequence length="299" mass="33489">MSEISKEEVALYDRQIRLWGMEAQNRLRTSTVCFIGISALTLEACKNLVLAGIGTLILQDPAPITQRDLEVQYYFQSSDLDKPKDQVLAERLAILNPLVKIRVEGHKDPKCDVLIVVGTGNIREVEYTTKFIAADSFGLFGYVFVDCLDGYEFVEQVKGEDGEMQTRLCKAEYKRLSQSLQSSIEGTNVQRLKRKYPSLAFIVQALMELTSKQQKISNAILIKAVGQMLDSRGIPRELVDEATISRVVQSWDTEFVPCAAVVGGALAQEVLKIVTCKDMPIQNWYTYDALRGDGITCFL</sequence>
<dbReference type="AlphaFoldDB" id="A0A9W8IH10"/>
<keyword evidence="3" id="KW-1185">Reference proteome</keyword>
<dbReference type="Pfam" id="PF00899">
    <property type="entry name" value="ThiF"/>
    <property type="match status" value="1"/>
</dbReference>
<evidence type="ECO:0000313" key="3">
    <source>
        <dbReference type="Proteomes" id="UP001139887"/>
    </source>
</evidence>
<name>A0A9W8IH10_9FUNG</name>
<reference evidence="2" key="1">
    <citation type="submission" date="2022-07" db="EMBL/GenBank/DDBJ databases">
        <title>Phylogenomic reconstructions and comparative analyses of Kickxellomycotina fungi.</title>
        <authorList>
            <person name="Reynolds N.K."/>
            <person name="Stajich J.E."/>
            <person name="Barry K."/>
            <person name="Grigoriev I.V."/>
            <person name="Crous P."/>
            <person name="Smith M.E."/>
        </authorList>
    </citation>
    <scope>NUCLEOTIDE SEQUENCE</scope>
    <source>
        <strain evidence="2">NRRL 1566</strain>
    </source>
</reference>
<dbReference type="GO" id="GO:0004839">
    <property type="term" value="F:ubiquitin activating enzyme activity"/>
    <property type="evidence" value="ECO:0007669"/>
    <property type="project" value="UniProtKB-EC"/>
</dbReference>
<dbReference type="InterPro" id="IPR000594">
    <property type="entry name" value="ThiF_NAD_FAD-bd"/>
</dbReference>
<dbReference type="GO" id="GO:0031510">
    <property type="term" value="C:SUMO activating enzyme complex"/>
    <property type="evidence" value="ECO:0007669"/>
    <property type="project" value="TreeGrafter"/>
</dbReference>
<proteinExistence type="predicted"/>
<protein>
    <submittedName>
        <fullName evidence="2">E1 ubiquitin-activating protein aos1</fullName>
        <ecNumber evidence="2">6.2.1.45</ecNumber>
    </submittedName>
</protein>
<dbReference type="GO" id="GO:0016925">
    <property type="term" value="P:protein sumoylation"/>
    <property type="evidence" value="ECO:0007669"/>
    <property type="project" value="TreeGrafter"/>
</dbReference>
<comment type="caution">
    <text evidence="2">The sequence shown here is derived from an EMBL/GenBank/DDBJ whole genome shotgun (WGS) entry which is preliminary data.</text>
</comment>
<dbReference type="OrthoDB" id="10252231at2759"/>
<dbReference type="InterPro" id="IPR035985">
    <property type="entry name" value="Ubiquitin-activating_enz"/>
</dbReference>
<dbReference type="Gene3D" id="3.40.50.720">
    <property type="entry name" value="NAD(P)-binding Rossmann-like Domain"/>
    <property type="match status" value="1"/>
</dbReference>
<evidence type="ECO:0000259" key="1">
    <source>
        <dbReference type="Pfam" id="PF00899"/>
    </source>
</evidence>
<feature type="domain" description="THIF-type NAD/FAD binding fold" evidence="1">
    <location>
        <begin position="12"/>
        <end position="293"/>
    </location>
</feature>